<organism evidence="1">
    <name type="scientific">Solanum chacoense</name>
    <name type="common">Chaco potato</name>
    <dbReference type="NCBI Taxonomy" id="4108"/>
    <lineage>
        <taxon>Eukaryota</taxon>
        <taxon>Viridiplantae</taxon>
        <taxon>Streptophyta</taxon>
        <taxon>Embryophyta</taxon>
        <taxon>Tracheophyta</taxon>
        <taxon>Spermatophyta</taxon>
        <taxon>Magnoliopsida</taxon>
        <taxon>eudicotyledons</taxon>
        <taxon>Gunneridae</taxon>
        <taxon>Pentapetalae</taxon>
        <taxon>asterids</taxon>
        <taxon>lamiids</taxon>
        <taxon>Solanales</taxon>
        <taxon>Solanaceae</taxon>
        <taxon>Solanoideae</taxon>
        <taxon>Solaneae</taxon>
        <taxon>Solanum</taxon>
    </lineage>
</organism>
<reference evidence="1" key="1">
    <citation type="submission" date="2015-12" db="EMBL/GenBank/DDBJ databases">
        <title>Gene expression during late stages of embryo sac development: a critical building block for successful pollen-pistil interactions.</title>
        <authorList>
            <person name="Liu Y."/>
            <person name="Joly V."/>
            <person name="Sabar M."/>
            <person name="Matton D.P."/>
        </authorList>
    </citation>
    <scope>NUCLEOTIDE SEQUENCE</scope>
</reference>
<feature type="non-terminal residue" evidence="1">
    <location>
        <position position="82"/>
    </location>
</feature>
<sequence length="82" mass="9741">MNFPAAEVTQSMSFFFQIFRWVSKVKQDTIQLQVVFIRIWYISKTPHTGKLLVFTAMGIPSHLFSPKSLLYILNWLKFHQDF</sequence>
<dbReference type="EMBL" id="GEDG01033077">
    <property type="protein sequence ID" value="JAP10461.1"/>
    <property type="molecule type" value="Transcribed_RNA"/>
</dbReference>
<protein>
    <submittedName>
        <fullName evidence="1">Putative ovule protein</fullName>
    </submittedName>
</protein>
<accession>A0A0V0GRM8</accession>
<dbReference type="AlphaFoldDB" id="A0A0V0GRM8"/>
<name>A0A0V0GRM8_SOLCH</name>
<evidence type="ECO:0000313" key="1">
    <source>
        <dbReference type="EMBL" id="JAP10461.1"/>
    </source>
</evidence>
<proteinExistence type="predicted"/>